<protein>
    <submittedName>
        <fullName evidence="1">Uncharacterized protein</fullName>
    </submittedName>
</protein>
<proteinExistence type="predicted"/>
<gene>
    <name evidence="1" type="ORF">PIB30_074190</name>
</gene>
<evidence type="ECO:0000313" key="1">
    <source>
        <dbReference type="EMBL" id="MED6174986.1"/>
    </source>
</evidence>
<name>A0ABU6VRG7_9FABA</name>
<evidence type="ECO:0000313" key="2">
    <source>
        <dbReference type="Proteomes" id="UP001341840"/>
    </source>
</evidence>
<keyword evidence="2" id="KW-1185">Reference proteome</keyword>
<organism evidence="1 2">
    <name type="scientific">Stylosanthes scabra</name>
    <dbReference type="NCBI Taxonomy" id="79078"/>
    <lineage>
        <taxon>Eukaryota</taxon>
        <taxon>Viridiplantae</taxon>
        <taxon>Streptophyta</taxon>
        <taxon>Embryophyta</taxon>
        <taxon>Tracheophyta</taxon>
        <taxon>Spermatophyta</taxon>
        <taxon>Magnoliopsida</taxon>
        <taxon>eudicotyledons</taxon>
        <taxon>Gunneridae</taxon>
        <taxon>Pentapetalae</taxon>
        <taxon>rosids</taxon>
        <taxon>fabids</taxon>
        <taxon>Fabales</taxon>
        <taxon>Fabaceae</taxon>
        <taxon>Papilionoideae</taxon>
        <taxon>50 kb inversion clade</taxon>
        <taxon>dalbergioids sensu lato</taxon>
        <taxon>Dalbergieae</taxon>
        <taxon>Pterocarpus clade</taxon>
        <taxon>Stylosanthes</taxon>
    </lineage>
</organism>
<sequence>MGVLGGGNFCGLDRLIRDSKEDAEAHVLLMAESGGRVGVVVGGQHLEKVVVATIDNVITPYARCLTHIGSNVVAIIATIRPVHLKRLFSMIRLDHVLNDRASILVQNHKKPTGFTSIPSDFTEFDRFTCLNGQNIKLDQLKICPVRV</sequence>
<dbReference type="EMBL" id="JASCZI010151951">
    <property type="protein sequence ID" value="MED6174986.1"/>
    <property type="molecule type" value="Genomic_DNA"/>
</dbReference>
<accession>A0ABU6VRG7</accession>
<dbReference type="Proteomes" id="UP001341840">
    <property type="component" value="Unassembled WGS sequence"/>
</dbReference>
<reference evidence="1 2" key="1">
    <citation type="journal article" date="2023" name="Plants (Basel)">
        <title>Bridging the Gap: Combining Genomics and Transcriptomics Approaches to Understand Stylosanthes scabra, an Orphan Legume from the Brazilian Caatinga.</title>
        <authorList>
            <person name="Ferreira-Neto J.R.C."/>
            <person name="da Silva M.D."/>
            <person name="Binneck E."/>
            <person name="de Melo N.F."/>
            <person name="da Silva R.H."/>
            <person name="de Melo A.L.T.M."/>
            <person name="Pandolfi V."/>
            <person name="Bustamante F.O."/>
            <person name="Brasileiro-Vidal A.C."/>
            <person name="Benko-Iseppon A.M."/>
        </authorList>
    </citation>
    <scope>NUCLEOTIDE SEQUENCE [LARGE SCALE GENOMIC DNA]</scope>
    <source>
        <tissue evidence="1">Leaves</tissue>
    </source>
</reference>
<comment type="caution">
    <text evidence="1">The sequence shown here is derived from an EMBL/GenBank/DDBJ whole genome shotgun (WGS) entry which is preliminary data.</text>
</comment>